<organism evidence="10 11">
    <name type="scientific">Aspergillus ochraceoroseus</name>
    <dbReference type="NCBI Taxonomy" id="138278"/>
    <lineage>
        <taxon>Eukaryota</taxon>
        <taxon>Fungi</taxon>
        <taxon>Dikarya</taxon>
        <taxon>Ascomycota</taxon>
        <taxon>Pezizomycotina</taxon>
        <taxon>Eurotiomycetes</taxon>
        <taxon>Eurotiomycetidae</taxon>
        <taxon>Eurotiales</taxon>
        <taxon>Aspergillaceae</taxon>
        <taxon>Aspergillus</taxon>
        <taxon>Aspergillus subgen. Nidulantes</taxon>
    </lineage>
</organism>
<name>A0A0F8UNU4_9EURO</name>
<dbReference type="EMBL" id="JYKN01003446">
    <property type="protein sequence ID" value="KKK12526.1"/>
    <property type="molecule type" value="Genomic_DNA"/>
</dbReference>
<accession>A0A0F8UNU4</accession>
<feature type="signal peptide" evidence="8">
    <location>
        <begin position="1"/>
        <end position="20"/>
    </location>
</feature>
<dbReference type="VEuPathDB" id="FungiDB:P175DRAFT_0503224"/>
<feature type="chain" id="PRO_5002528989" description="Heme haloperoxidase family profile domain-containing protein" evidence="8">
    <location>
        <begin position="21"/>
        <end position="443"/>
    </location>
</feature>
<gene>
    <name evidence="10" type="ORF">AOCH_000060</name>
</gene>
<comment type="cofactor">
    <cofactor evidence="1">
        <name>heme b</name>
        <dbReference type="ChEBI" id="CHEBI:60344"/>
    </cofactor>
</comment>
<keyword evidence="2" id="KW-0575">Peroxidase</keyword>
<dbReference type="Proteomes" id="UP000034947">
    <property type="component" value="Unassembled WGS sequence"/>
</dbReference>
<reference evidence="10 11" key="1">
    <citation type="submission" date="2015-02" db="EMBL/GenBank/DDBJ databases">
        <title>Draft Genome Sequences of Two Closely-Related Aflatoxigenic Aspergillus Species Obtained from the Cote d'Ivoire.</title>
        <authorList>
            <person name="Moore G.G."/>
            <person name="Beltz S.B."/>
            <person name="Mack B.M."/>
        </authorList>
    </citation>
    <scope>NUCLEOTIDE SEQUENCE [LARGE SCALE GENOMIC DNA]</scope>
    <source>
        <strain evidence="10 11">SRRC1432</strain>
    </source>
</reference>
<evidence type="ECO:0000256" key="3">
    <source>
        <dbReference type="ARBA" id="ARBA00022617"/>
    </source>
</evidence>
<keyword evidence="5" id="KW-0560">Oxidoreductase</keyword>
<dbReference type="Pfam" id="PF01328">
    <property type="entry name" value="Peroxidase_2"/>
    <property type="match status" value="1"/>
</dbReference>
<keyword evidence="3" id="KW-0349">Heme</keyword>
<evidence type="ECO:0000313" key="10">
    <source>
        <dbReference type="EMBL" id="KKK12526.1"/>
    </source>
</evidence>
<protein>
    <recommendedName>
        <fullName evidence="9">Heme haloperoxidase family profile domain-containing protein</fullName>
    </recommendedName>
</protein>
<dbReference type="PANTHER" id="PTHR33577:SF16">
    <property type="entry name" value="HEME HALOPEROXIDASE FAMILY PROFILE DOMAIN-CONTAINING PROTEIN"/>
    <property type="match status" value="1"/>
</dbReference>
<evidence type="ECO:0000256" key="4">
    <source>
        <dbReference type="ARBA" id="ARBA00022723"/>
    </source>
</evidence>
<evidence type="ECO:0000256" key="8">
    <source>
        <dbReference type="SAM" id="SignalP"/>
    </source>
</evidence>
<proteinExistence type="inferred from homology"/>
<dbReference type="GO" id="GO:0004601">
    <property type="term" value="F:peroxidase activity"/>
    <property type="evidence" value="ECO:0007669"/>
    <property type="project" value="UniProtKB-KW"/>
</dbReference>
<dbReference type="GO" id="GO:0046872">
    <property type="term" value="F:metal ion binding"/>
    <property type="evidence" value="ECO:0007669"/>
    <property type="project" value="UniProtKB-KW"/>
</dbReference>
<keyword evidence="8" id="KW-0732">Signal</keyword>
<keyword evidence="4" id="KW-0479">Metal-binding</keyword>
<dbReference type="PANTHER" id="PTHR33577">
    <property type="entry name" value="STERIGMATOCYSTIN BIOSYNTHESIS PEROXIDASE STCC-RELATED"/>
    <property type="match status" value="1"/>
</dbReference>
<dbReference type="Gene3D" id="1.10.489.10">
    <property type="entry name" value="Chloroperoxidase-like"/>
    <property type="match status" value="1"/>
</dbReference>
<feature type="domain" description="Heme haloperoxidase family profile" evidence="9">
    <location>
        <begin position="71"/>
        <end position="320"/>
    </location>
</feature>
<dbReference type="AlphaFoldDB" id="A0A0F8UNU4"/>
<keyword evidence="6" id="KW-0408">Iron</keyword>
<comment type="similarity">
    <text evidence="7">Belongs to the chloroperoxidase family.</text>
</comment>
<evidence type="ECO:0000256" key="2">
    <source>
        <dbReference type="ARBA" id="ARBA00022559"/>
    </source>
</evidence>
<evidence type="ECO:0000256" key="1">
    <source>
        <dbReference type="ARBA" id="ARBA00001970"/>
    </source>
</evidence>
<sequence length="443" mass="48293">MKRWILVLGLGALAASFPTAENTHRMGMYGNIDKRCPLAEIQAQVQSQAKEKHQEKRLLSSSLDTPVDISGEHAFQPPDFAAGDQRGPCPALNALANHGYLPHNGVASFGEAVAAVNQVYGMGLDISLVLATMGTVYSGNALSLDPGFSIGGPDPRVSNILGNVLNLFGEPQGLDRSHNFVEADASNTRNDLYVTGNAWTLNMTLFNEWYEMSTDGTFSMELMGERAKIRFDQAKATNPNFYYGPATGLIFRNAGYLFSGRLFRNHSQDNTEGVLTKDIVRNFYGIYGEEGNFTYREGWERIPENWYRTPSDWDIVNFNADLIPWLVKYPELASIGGNTGTVNSFTGVDLSDITGGVFNATTLLEGNNLVCFVFEALKVFSPNALAGLYKTLAVPLKLLTDTLAAPLLDLACPAFDDMQLGGQPLWTALQDLFPGALKSSSAL</sequence>
<comment type="caution">
    <text evidence="10">The sequence shown here is derived from an EMBL/GenBank/DDBJ whole genome shotgun (WGS) entry which is preliminary data.</text>
</comment>
<dbReference type="InterPro" id="IPR036851">
    <property type="entry name" value="Chloroperoxidase-like_sf"/>
</dbReference>
<evidence type="ECO:0000259" key="9">
    <source>
        <dbReference type="PROSITE" id="PS51405"/>
    </source>
</evidence>
<evidence type="ECO:0000313" key="11">
    <source>
        <dbReference type="Proteomes" id="UP000034947"/>
    </source>
</evidence>
<evidence type="ECO:0000256" key="6">
    <source>
        <dbReference type="ARBA" id="ARBA00023004"/>
    </source>
</evidence>
<dbReference type="InterPro" id="IPR000028">
    <property type="entry name" value="Chloroperoxidase"/>
</dbReference>
<dbReference type="PROSITE" id="PS51405">
    <property type="entry name" value="HEME_HALOPEROXIDASE"/>
    <property type="match status" value="1"/>
</dbReference>
<dbReference type="SUPFAM" id="SSF47571">
    <property type="entry name" value="Cloroperoxidase"/>
    <property type="match status" value="1"/>
</dbReference>
<evidence type="ECO:0000256" key="5">
    <source>
        <dbReference type="ARBA" id="ARBA00023002"/>
    </source>
</evidence>
<dbReference type="OrthoDB" id="407298at2759"/>
<evidence type="ECO:0000256" key="7">
    <source>
        <dbReference type="ARBA" id="ARBA00025795"/>
    </source>
</evidence>
<keyword evidence="11" id="KW-1185">Reference proteome</keyword>